<evidence type="ECO:0000313" key="10">
    <source>
        <dbReference type="EMBL" id="PLN82559.1"/>
    </source>
</evidence>
<dbReference type="PANTHER" id="PTHR43047">
    <property type="entry name" value="TWO-COMPONENT HISTIDINE PROTEIN KINASE"/>
    <property type="match status" value="1"/>
</dbReference>
<feature type="domain" description="Histidine kinase" evidence="8">
    <location>
        <begin position="604"/>
        <end position="881"/>
    </location>
</feature>
<dbReference type="Gene3D" id="3.30.565.10">
    <property type="entry name" value="Histidine kinase-like ATPase, C-terminal domain"/>
    <property type="match status" value="1"/>
</dbReference>
<dbReference type="CDD" id="cd00082">
    <property type="entry name" value="HisKA"/>
    <property type="match status" value="1"/>
</dbReference>
<dbReference type="InterPro" id="IPR001789">
    <property type="entry name" value="Sig_transdc_resp-reg_receiver"/>
</dbReference>
<reference evidence="11" key="1">
    <citation type="submission" date="2017-12" db="EMBL/GenBank/DDBJ databases">
        <authorList>
            <consortium name="DOE Joint Genome Institute"/>
            <person name="Mondo S.J."/>
            <person name="Kjaerbolling I."/>
            <person name="Vesth T.C."/>
            <person name="Frisvad J.C."/>
            <person name="Nybo J.L."/>
            <person name="Theobald S."/>
            <person name="Kuo A."/>
            <person name="Bowyer P."/>
            <person name="Matsuda Y."/>
            <person name="Lyhne E.K."/>
            <person name="Kogle M.E."/>
            <person name="Clum A."/>
            <person name="Lipzen A."/>
            <person name="Salamov A."/>
            <person name="Ngan C.Y."/>
            <person name="Daum C."/>
            <person name="Chiniquy J."/>
            <person name="Barry K."/>
            <person name="LaButti K."/>
            <person name="Haridas S."/>
            <person name="Simmons B.A."/>
            <person name="Magnuson J.K."/>
            <person name="Mortensen U.H."/>
            <person name="Larsen T.O."/>
            <person name="Grigoriev I.V."/>
            <person name="Baker S.E."/>
            <person name="Andersen M.R."/>
            <person name="Nordberg H.P."/>
            <person name="Cantor M.N."/>
            <person name="Hua S.X."/>
        </authorList>
    </citation>
    <scope>NUCLEOTIDE SEQUENCE [LARGE SCALE GENOMIC DNA]</scope>
    <source>
        <strain evidence="11">IBT 19404</strain>
    </source>
</reference>
<feature type="region of interest" description="Disordered" evidence="7">
    <location>
        <begin position="489"/>
        <end position="520"/>
    </location>
</feature>
<dbReference type="SUPFAM" id="SSF55781">
    <property type="entry name" value="GAF domain-like"/>
    <property type="match status" value="1"/>
</dbReference>
<dbReference type="Pfam" id="PF00072">
    <property type="entry name" value="Response_reg"/>
    <property type="match status" value="1"/>
</dbReference>
<dbReference type="Gene3D" id="3.40.50.2300">
    <property type="match status" value="1"/>
</dbReference>
<feature type="region of interest" description="Disordered" evidence="7">
    <location>
        <begin position="1"/>
        <end position="97"/>
    </location>
</feature>
<dbReference type="EC" id="2.7.13.3" evidence="2"/>
<dbReference type="InterPro" id="IPR036097">
    <property type="entry name" value="HisK_dim/P_sf"/>
</dbReference>
<dbReference type="FunFam" id="1.10.287.130:FF:000023">
    <property type="entry name" value="Sensor histidine kinase/response regulator, putative"/>
    <property type="match status" value="1"/>
</dbReference>
<dbReference type="EMBL" id="KZ559526">
    <property type="protein sequence ID" value="PLN82559.1"/>
    <property type="molecule type" value="Genomic_DNA"/>
</dbReference>
<dbReference type="InterPro" id="IPR036890">
    <property type="entry name" value="HATPase_C_sf"/>
</dbReference>
<name>A0A2J5HYK6_9EURO</name>
<dbReference type="SUPFAM" id="SSF47384">
    <property type="entry name" value="Homodimeric domain of signal transducing histidine kinase"/>
    <property type="match status" value="1"/>
</dbReference>
<dbReference type="Proteomes" id="UP000235023">
    <property type="component" value="Unassembled WGS sequence"/>
</dbReference>
<dbReference type="PROSITE" id="PS50109">
    <property type="entry name" value="HIS_KIN"/>
    <property type="match status" value="1"/>
</dbReference>
<dbReference type="AlphaFoldDB" id="A0A2J5HYK6"/>
<feature type="domain" description="Response regulatory" evidence="9">
    <location>
        <begin position="1107"/>
        <end position="1230"/>
    </location>
</feature>
<feature type="region of interest" description="Disordered" evidence="7">
    <location>
        <begin position="297"/>
        <end position="383"/>
    </location>
</feature>
<evidence type="ECO:0000259" key="9">
    <source>
        <dbReference type="PROSITE" id="PS50110"/>
    </source>
</evidence>
<feature type="compositionally biased region" description="Low complexity" evidence="7">
    <location>
        <begin position="77"/>
        <end position="97"/>
    </location>
</feature>
<proteinExistence type="predicted"/>
<dbReference type="PRINTS" id="PR00344">
    <property type="entry name" value="BCTRLSENSOR"/>
</dbReference>
<feature type="compositionally biased region" description="Polar residues" evidence="7">
    <location>
        <begin position="37"/>
        <end position="53"/>
    </location>
</feature>
<sequence>MSSATTSRRRDNDHTSSRRAREVYRYFRPKRSFPTIDENTSLSLDENTSSAPSGYSRLTAPALASVDNAHRPPLSPSSPFSPSLSSPPTDRSQSPLLPEELSLGDANATLTSFAQLAALRLNMERVLISVSDRNSQHIIAQAGQTRRGDADLESLDGGLWNGCQTLSSSALFMCMDTIALPPSDRSRKLYSCNVVSDLAANERYQDLPFVKGEPHFRFYAGTPLTTETNVNIGTIFMLDPRPREDLDASERETLGMLSSLVMDYLKVSRQASEGRRAARVSRGLSYFVEGSSSFVDNASAPSVAPGMGTPAPSHTRRNHLSVDSGHSLEGPSQRRSHSSRRSPSYSSDARSVSSVSEYRGESSSGLHTPLPDWWAGTRQTGVDESQGNTWAFRRAANLLRESLELSGDGGVIFLDAGHSPMGDIDLGGESLDGDSAPAPVLAISTNDEPFAPRPGSRALYPASNLANGFLHQILHRHSKGRLWSFHQDGMVSSSDDERSPRRSASRATKPTESSKGPKKWKVTENDMLNRYFPGASQVMFVPLWNPANSQWFAGCFCWNTEETRVFSPDVELSAVIGFGSSIMAECSRVQSLISDRQKGDFIGSISHELRSPLHGILAAAEFLQGTELDEFQDSLLETINACGRTLLDTMNQVLDFSKIVSLERTWRHKQRNTSQSDLSKPMDQMSSRLDTYVATDMAILAEEVVEGVCLGHSYGQKSITLSDLPGPAASPGSEEHGPVVTSGGVEVVVDIAQNDWLYQTQPGALRRIIMNVFGNAMKYTDSGRVSLHLAVDDASDRHLHRSRTDEEVVTLTVTDTGKGISEEFLRGRLYTPFAQEDTLAVGTGLGLSIVRSLVKALGGSIGIHSRPGEGTTVRVSLPLERPSPTEAGLGDDNPNLPSPIVREKTLPNSESVPLRNSHAGRRVAILGVEPTAAAAHPRWSPIARYLTDWYGLELVPWTGVAVDIAVADEEGLAAAASPGSATLPPLLLLCNRSSDTDNLQPEWLSAASSVSQLRLPCGPQKLARSIRRCLDHQGPGTATVALPHRPRNRSQPSDISDLSAGLSTDSGFASSVGSSAASETVVETTVPVVALPSVPAELTTKTCRLPRVLVVDDNSINLKLMLTFMRKRQLSILHSAENGHVAVEAAERLPENYDIIFMDMSMPVMDGFEATRAIRALEKERDAGPGATIVALTGLSSSKDESEALASGVDLFLTKPVSFKEVSRLLDEWAEVGLREPRLPLCV</sequence>
<feature type="compositionally biased region" description="Basic and acidic residues" evidence="7">
    <location>
        <begin position="8"/>
        <end position="25"/>
    </location>
</feature>
<evidence type="ECO:0000256" key="5">
    <source>
        <dbReference type="ARBA" id="ARBA00022777"/>
    </source>
</evidence>
<dbReference type="InterPro" id="IPR004358">
    <property type="entry name" value="Sig_transdc_His_kin-like_C"/>
</dbReference>
<keyword evidence="4" id="KW-0808">Transferase</keyword>
<dbReference type="InterPro" id="IPR003594">
    <property type="entry name" value="HATPase_dom"/>
</dbReference>
<dbReference type="SUPFAM" id="SSF52172">
    <property type="entry name" value="CheY-like"/>
    <property type="match status" value="1"/>
</dbReference>
<organism evidence="10 11">
    <name type="scientific">Aspergillus taichungensis</name>
    <dbReference type="NCBI Taxonomy" id="482145"/>
    <lineage>
        <taxon>Eukaryota</taxon>
        <taxon>Fungi</taxon>
        <taxon>Dikarya</taxon>
        <taxon>Ascomycota</taxon>
        <taxon>Pezizomycotina</taxon>
        <taxon>Eurotiomycetes</taxon>
        <taxon>Eurotiomycetidae</taxon>
        <taxon>Eurotiales</taxon>
        <taxon>Aspergillaceae</taxon>
        <taxon>Aspergillus</taxon>
        <taxon>Aspergillus subgen. Circumdati</taxon>
    </lineage>
</organism>
<evidence type="ECO:0000313" key="11">
    <source>
        <dbReference type="Proteomes" id="UP000235023"/>
    </source>
</evidence>
<dbReference type="SMART" id="SM00387">
    <property type="entry name" value="HATPase_c"/>
    <property type="match status" value="1"/>
</dbReference>
<dbReference type="GO" id="GO:0005886">
    <property type="term" value="C:plasma membrane"/>
    <property type="evidence" value="ECO:0007669"/>
    <property type="project" value="TreeGrafter"/>
</dbReference>
<dbReference type="SMART" id="SM00448">
    <property type="entry name" value="REC"/>
    <property type="match status" value="1"/>
</dbReference>
<dbReference type="PROSITE" id="PS50110">
    <property type="entry name" value="RESPONSE_REGULATORY"/>
    <property type="match status" value="1"/>
</dbReference>
<dbReference type="InterPro" id="IPR005467">
    <property type="entry name" value="His_kinase_dom"/>
</dbReference>
<dbReference type="Gene3D" id="1.10.287.130">
    <property type="match status" value="1"/>
</dbReference>
<dbReference type="PANTHER" id="PTHR43047:SF72">
    <property type="entry name" value="OSMOSENSING HISTIDINE PROTEIN KINASE SLN1"/>
    <property type="match status" value="1"/>
</dbReference>
<dbReference type="InterPro" id="IPR011006">
    <property type="entry name" value="CheY-like_superfamily"/>
</dbReference>
<feature type="compositionally biased region" description="Low complexity" evidence="7">
    <location>
        <begin position="341"/>
        <end position="365"/>
    </location>
</feature>
<dbReference type="CDD" id="cd17546">
    <property type="entry name" value="REC_hyHK_CKI1_RcsC-like"/>
    <property type="match status" value="1"/>
</dbReference>
<dbReference type="GO" id="GO:0009927">
    <property type="term" value="F:histidine phosphotransfer kinase activity"/>
    <property type="evidence" value="ECO:0007669"/>
    <property type="project" value="TreeGrafter"/>
</dbReference>
<evidence type="ECO:0000256" key="6">
    <source>
        <dbReference type="PROSITE-ProRule" id="PRU00169"/>
    </source>
</evidence>
<evidence type="ECO:0000256" key="1">
    <source>
        <dbReference type="ARBA" id="ARBA00000085"/>
    </source>
</evidence>
<feature type="region of interest" description="Disordered" evidence="7">
    <location>
        <begin position="1037"/>
        <end position="1058"/>
    </location>
</feature>
<dbReference type="FunFam" id="3.40.50.2300:FF:000632">
    <property type="entry name" value="Sensor histidine kinase/response regulator, putative"/>
    <property type="match status" value="1"/>
</dbReference>
<dbReference type="Pfam" id="PF02518">
    <property type="entry name" value="HATPase_c"/>
    <property type="match status" value="1"/>
</dbReference>
<feature type="modified residue" description="4-aspartylphosphate" evidence="6">
    <location>
        <position position="1159"/>
    </location>
</feature>
<gene>
    <name evidence="10" type="ORF">BDW42DRAFT_166599</name>
</gene>
<comment type="catalytic activity">
    <reaction evidence="1">
        <text>ATP + protein L-histidine = ADP + protein N-phospho-L-histidine.</text>
        <dbReference type="EC" id="2.7.13.3"/>
    </reaction>
</comment>
<protein>
    <recommendedName>
        <fullName evidence="2">histidine kinase</fullName>
        <ecNumber evidence="2">2.7.13.3</ecNumber>
    </recommendedName>
</protein>
<keyword evidence="5 10" id="KW-0418">Kinase</keyword>
<evidence type="ECO:0000256" key="4">
    <source>
        <dbReference type="ARBA" id="ARBA00022679"/>
    </source>
</evidence>
<keyword evidence="3 6" id="KW-0597">Phosphoprotein</keyword>
<evidence type="ECO:0000256" key="2">
    <source>
        <dbReference type="ARBA" id="ARBA00012438"/>
    </source>
</evidence>
<dbReference type="OrthoDB" id="303614at2759"/>
<dbReference type="Pfam" id="PF00512">
    <property type="entry name" value="HisKA"/>
    <property type="match status" value="1"/>
</dbReference>
<dbReference type="SMART" id="SM00388">
    <property type="entry name" value="HisKA"/>
    <property type="match status" value="1"/>
</dbReference>
<dbReference type="InterPro" id="IPR003661">
    <property type="entry name" value="HisK_dim/P_dom"/>
</dbReference>
<evidence type="ECO:0000259" key="8">
    <source>
        <dbReference type="PROSITE" id="PS50109"/>
    </source>
</evidence>
<dbReference type="GO" id="GO:0000155">
    <property type="term" value="F:phosphorelay sensor kinase activity"/>
    <property type="evidence" value="ECO:0007669"/>
    <property type="project" value="InterPro"/>
</dbReference>
<accession>A0A2J5HYK6</accession>
<evidence type="ECO:0000256" key="3">
    <source>
        <dbReference type="ARBA" id="ARBA00022553"/>
    </source>
</evidence>
<dbReference type="SUPFAM" id="SSF55874">
    <property type="entry name" value="ATPase domain of HSP90 chaperone/DNA topoisomerase II/histidine kinase"/>
    <property type="match status" value="1"/>
</dbReference>
<evidence type="ECO:0000256" key="7">
    <source>
        <dbReference type="SAM" id="MobiDB-lite"/>
    </source>
</evidence>
<keyword evidence="11" id="KW-1185">Reference proteome</keyword>